<reference evidence="2" key="2">
    <citation type="submission" date="2020-09" db="EMBL/GenBank/DDBJ databases">
        <authorList>
            <person name="Sun Q."/>
            <person name="Ohkuma M."/>
        </authorList>
    </citation>
    <scope>NUCLEOTIDE SEQUENCE</scope>
    <source>
        <strain evidence="2">JCM 14719</strain>
    </source>
</reference>
<evidence type="ECO:0000259" key="1">
    <source>
        <dbReference type="PROSITE" id="PS51704"/>
    </source>
</evidence>
<dbReference type="EMBL" id="BMOF01000013">
    <property type="protein sequence ID" value="GGJ97605.1"/>
    <property type="molecule type" value="Genomic_DNA"/>
</dbReference>
<feature type="domain" description="GP-PDE" evidence="1">
    <location>
        <begin position="2"/>
        <end position="239"/>
    </location>
</feature>
<dbReference type="InterPro" id="IPR030395">
    <property type="entry name" value="GP_PDE_dom"/>
</dbReference>
<reference evidence="2" key="1">
    <citation type="journal article" date="2014" name="Int. J. Syst. Evol. Microbiol.">
        <title>Complete genome sequence of Corynebacterium casei LMG S-19264T (=DSM 44701T), isolated from a smear-ripened cheese.</title>
        <authorList>
            <consortium name="US DOE Joint Genome Institute (JGI-PGF)"/>
            <person name="Walter F."/>
            <person name="Albersmeier A."/>
            <person name="Kalinowski J."/>
            <person name="Ruckert C."/>
        </authorList>
    </citation>
    <scope>NUCLEOTIDE SEQUENCE</scope>
    <source>
        <strain evidence="2">JCM 14719</strain>
    </source>
</reference>
<dbReference type="Proteomes" id="UP000637720">
    <property type="component" value="Unassembled WGS sequence"/>
</dbReference>
<keyword evidence="3" id="KW-1185">Reference proteome</keyword>
<dbReference type="Gene3D" id="3.20.20.190">
    <property type="entry name" value="Phosphatidylinositol (PI) phosphodiesterase"/>
    <property type="match status" value="1"/>
</dbReference>
<proteinExistence type="predicted"/>
<dbReference type="GO" id="GO:0008081">
    <property type="term" value="F:phosphoric diester hydrolase activity"/>
    <property type="evidence" value="ECO:0007669"/>
    <property type="project" value="InterPro"/>
</dbReference>
<evidence type="ECO:0000313" key="3">
    <source>
        <dbReference type="Proteomes" id="UP000637720"/>
    </source>
</evidence>
<comment type="caution">
    <text evidence="2">The sequence shown here is derived from an EMBL/GenBank/DDBJ whole genome shotgun (WGS) entry which is preliminary data.</text>
</comment>
<sequence>MNPCVAHRGWSGAAPENTLAAIRLAAEDPEIEMVEIDVQLSRDGVPVVFHDFTLERTTNGSGRVCDRTVRELQALDAGSWFDRRFAGETIPTLREVLECVRGQCKLNIELKAAGFSPPGLAEKVVSLVRECGMRDQVIVTSFHHPTAKRVKELDRGLTVGIIVYGCPTLLREQMRDVRADVLSIAYPYLSKELVQEMLAEGKELIAWTVDDPEEMRAIMRLHPSIKICTNRPDVWKRVKGGERR</sequence>
<dbReference type="SUPFAM" id="SSF51695">
    <property type="entry name" value="PLC-like phosphodiesterases"/>
    <property type="match status" value="1"/>
</dbReference>
<organism evidence="2 3">
    <name type="scientific">Calditerricola satsumensis</name>
    <dbReference type="NCBI Taxonomy" id="373054"/>
    <lineage>
        <taxon>Bacteria</taxon>
        <taxon>Bacillati</taxon>
        <taxon>Bacillota</taxon>
        <taxon>Bacilli</taxon>
        <taxon>Bacillales</taxon>
        <taxon>Bacillaceae</taxon>
        <taxon>Calditerricola</taxon>
    </lineage>
</organism>
<dbReference type="PANTHER" id="PTHR46211:SF14">
    <property type="entry name" value="GLYCEROPHOSPHODIESTER PHOSPHODIESTERASE"/>
    <property type="match status" value="1"/>
</dbReference>
<dbReference type="PANTHER" id="PTHR46211">
    <property type="entry name" value="GLYCEROPHOSPHORYL DIESTER PHOSPHODIESTERASE"/>
    <property type="match status" value="1"/>
</dbReference>
<name>A0A8J3BCT6_9BACI</name>
<dbReference type="GO" id="GO:0006629">
    <property type="term" value="P:lipid metabolic process"/>
    <property type="evidence" value="ECO:0007669"/>
    <property type="project" value="InterPro"/>
</dbReference>
<protein>
    <submittedName>
        <fullName evidence="2">Glycerophosphoryl diester phosphodiesterase</fullName>
    </submittedName>
</protein>
<dbReference type="InterPro" id="IPR017946">
    <property type="entry name" value="PLC-like_Pdiesterase_TIM-brl"/>
</dbReference>
<dbReference type="AlphaFoldDB" id="A0A8J3BCT6"/>
<evidence type="ECO:0000313" key="2">
    <source>
        <dbReference type="EMBL" id="GGJ97605.1"/>
    </source>
</evidence>
<gene>
    <name evidence="2" type="ORF">GCM10007043_09320</name>
</gene>
<dbReference type="PROSITE" id="PS51704">
    <property type="entry name" value="GP_PDE"/>
    <property type="match status" value="1"/>
</dbReference>
<dbReference type="Pfam" id="PF03009">
    <property type="entry name" value="GDPD"/>
    <property type="match status" value="1"/>
</dbReference>
<dbReference type="RefSeq" id="WP_054671251.1">
    <property type="nucleotide sequence ID" value="NZ_BMOF01000013.1"/>
</dbReference>
<accession>A0A8J3BCT6</accession>